<accession>A0ABV4BMC0</accession>
<dbReference type="RefSeq" id="WP_369702645.1">
    <property type="nucleotide sequence ID" value="NZ_JBGEWD010000001.1"/>
</dbReference>
<dbReference type="InterPro" id="IPR007368">
    <property type="entry name" value="DUF434"/>
</dbReference>
<feature type="domain" description="DUF434" evidence="1">
    <location>
        <begin position="27"/>
        <end position="82"/>
    </location>
</feature>
<evidence type="ECO:0000313" key="3">
    <source>
        <dbReference type="EMBL" id="MEY7998756.1"/>
    </source>
</evidence>
<reference evidence="3 4" key="1">
    <citation type="submission" date="2024-08" db="EMBL/GenBank/DDBJ databases">
        <title>Clostridium lapicellarii sp. nov., and Clostridium renhuaiense sp. nov., two species isolated from the mud in a fermentation cellar used for producing sauce-flavour Chinese liquors.</title>
        <authorList>
            <person name="Yang F."/>
            <person name="Wang H."/>
            <person name="Chen L.Q."/>
            <person name="Zhou N."/>
            <person name="Lu J.J."/>
            <person name="Pu X.X."/>
            <person name="Wan B."/>
            <person name="Wang L."/>
            <person name="Liu S.J."/>
        </authorList>
    </citation>
    <scope>NUCLEOTIDE SEQUENCE [LARGE SCALE GENOMIC DNA]</scope>
    <source>
        <strain evidence="3 4">MT-5</strain>
    </source>
</reference>
<name>A0ABV4BMC0_9CLOT</name>
<protein>
    <submittedName>
        <fullName evidence="3">DUF434 domain-containing protein</fullName>
    </submittedName>
</protein>
<comment type="caution">
    <text evidence="3">The sequence shown here is derived from an EMBL/GenBank/DDBJ whole genome shotgun (WGS) entry which is preliminary data.</text>
</comment>
<evidence type="ECO:0000259" key="2">
    <source>
        <dbReference type="Pfam" id="PF18481"/>
    </source>
</evidence>
<feature type="domain" description="DUF5616" evidence="2">
    <location>
        <begin position="87"/>
        <end position="223"/>
    </location>
</feature>
<dbReference type="Pfam" id="PF04256">
    <property type="entry name" value="DUF434"/>
    <property type="match status" value="1"/>
</dbReference>
<dbReference type="PANTHER" id="PTHR42252:SF1">
    <property type="entry name" value="DUF434 DOMAIN-CONTAINING PROTEIN"/>
    <property type="match status" value="1"/>
</dbReference>
<dbReference type="EMBL" id="JBGEWD010000001">
    <property type="protein sequence ID" value="MEY7998756.1"/>
    <property type="molecule type" value="Genomic_DNA"/>
</dbReference>
<evidence type="ECO:0000313" key="4">
    <source>
        <dbReference type="Proteomes" id="UP001564657"/>
    </source>
</evidence>
<keyword evidence="4" id="KW-1185">Reference proteome</keyword>
<dbReference type="Proteomes" id="UP001564657">
    <property type="component" value="Unassembled WGS sequence"/>
</dbReference>
<gene>
    <name evidence="3" type="ORF">AB8U03_00850</name>
</gene>
<dbReference type="PANTHER" id="PTHR42252">
    <property type="entry name" value="DUF5616 DOMAIN-CONTAINING PROTEIN"/>
    <property type="match status" value="1"/>
</dbReference>
<organism evidence="3 4">
    <name type="scientific">Clostridium moutaii</name>
    <dbReference type="NCBI Taxonomy" id="3240932"/>
    <lineage>
        <taxon>Bacteria</taxon>
        <taxon>Bacillati</taxon>
        <taxon>Bacillota</taxon>
        <taxon>Clostridia</taxon>
        <taxon>Eubacteriales</taxon>
        <taxon>Clostridiaceae</taxon>
        <taxon>Clostridium</taxon>
    </lineage>
</organism>
<sequence length="250" mass="28366">MCKKLKIVNRGIDPQDGRWFSKEAVLKLQKAQQEIKWLLDRGYNGRSVLEMVGNHYQFSSRQRDALRRSTASDKKIKIRKEKCICPDSLKNNSLYIDGFNLIITLETALSGAPVILCNDGAFRDLAGLRGTYGIIDKTQYALDAIGKELDDIHVCSANFLLDRGVSNSGRLKKFILEHSINWNTYVEVNLMDAVDSFLYKKEGIITSDSIILDECSSWCNFARIIIEDHIPGAYIINLSGKYKDSLYDIQ</sequence>
<evidence type="ECO:0000259" key="1">
    <source>
        <dbReference type="Pfam" id="PF04256"/>
    </source>
</evidence>
<dbReference type="InterPro" id="IPR041652">
    <property type="entry name" value="DUF5616"/>
</dbReference>
<proteinExistence type="predicted"/>
<dbReference type="Pfam" id="PF18481">
    <property type="entry name" value="DUF5616"/>
    <property type="match status" value="1"/>
</dbReference>